<sequence length="71" mass="7737">MLSGSMQCARVGVSLDSGQYNESWRVDPAVSKVVRMIASPGATILDNRSEPSSVQYAAIRRHRLEPGSFRG</sequence>
<protein>
    <submittedName>
        <fullName evidence="1">Uncharacterized protein</fullName>
    </submittedName>
</protein>
<accession>A0A1A8Y0M1</accession>
<proteinExistence type="predicted"/>
<dbReference type="AlphaFoldDB" id="A0A1A8Y0M1"/>
<organism evidence="1 2">
    <name type="scientific">Candidatus Propionivibrio aalborgensis</name>
    <dbReference type="NCBI Taxonomy" id="1860101"/>
    <lineage>
        <taxon>Bacteria</taxon>
        <taxon>Pseudomonadati</taxon>
        <taxon>Pseudomonadota</taxon>
        <taxon>Betaproteobacteria</taxon>
        <taxon>Rhodocyclales</taxon>
        <taxon>Rhodocyclaceae</taxon>
        <taxon>Propionivibrio</taxon>
    </lineage>
</organism>
<reference evidence="1 2" key="1">
    <citation type="submission" date="2016-06" db="EMBL/GenBank/DDBJ databases">
        <authorList>
            <person name="Kjaerup R.B."/>
            <person name="Dalgaard T.S."/>
            <person name="Juul-Madsen H.R."/>
        </authorList>
    </citation>
    <scope>NUCLEOTIDE SEQUENCE [LARGE SCALE GENOMIC DNA]</scope>
    <source>
        <strain evidence="1">2</strain>
    </source>
</reference>
<gene>
    <name evidence="1" type="ORF">PROAA_530010</name>
</gene>
<dbReference type="Proteomes" id="UP000199600">
    <property type="component" value="Unassembled WGS sequence"/>
</dbReference>
<evidence type="ECO:0000313" key="1">
    <source>
        <dbReference type="EMBL" id="SBT10532.1"/>
    </source>
</evidence>
<name>A0A1A8Y0M1_9RHOO</name>
<dbReference type="EMBL" id="FLQY01000355">
    <property type="protein sequence ID" value="SBT10532.1"/>
    <property type="molecule type" value="Genomic_DNA"/>
</dbReference>
<keyword evidence="2" id="KW-1185">Reference proteome</keyword>
<evidence type="ECO:0000313" key="2">
    <source>
        <dbReference type="Proteomes" id="UP000199600"/>
    </source>
</evidence>